<evidence type="ECO:0000259" key="6">
    <source>
        <dbReference type="PROSITE" id="PS51194"/>
    </source>
</evidence>
<dbReference type="Proteomes" id="UP001321344">
    <property type="component" value="Unassembled WGS sequence"/>
</dbReference>
<evidence type="ECO:0000256" key="3">
    <source>
        <dbReference type="ARBA" id="ARBA00022806"/>
    </source>
</evidence>
<sequence>MNIEENLERLKKVNRDKVLQGLVAQADARYILFNTSEQKENFPAYTIQDDKLNILALYYLEIGCSFAENKSMENAREPMERGASILEFIHGSESNKTELSNYYCLISAMAYYVSFQYSKSFILIKKVKTNTLISNLIALFLERNYTQLNETFGKIVVDITYSDDFISKNFIESKEEGELKIYEITIAKSLNGFINYFQTGNEEYLNIAKRNLQNLKEIVEINSEPSIWWIVRLLLLVAEGFDEASLWNSLKGYFNIQSTIIKKYIQSLVYLSPRGIHELFITQRKSLSKVLNKENKGCVVTIPTSSGKTRIAELAILDCITKNDMNKVLYIAPFRSLAFEIENSLDKILGNVDISLSHLYGGSLYSRLDEKIIEESDVIIATPEKAKAIIRGNRGICNQIKLIIIDEGHLLGANKRLIVNEIFYEELRFFIEKNGGRFLVLSAVLPNAEDLSQWLTNSTETIFKDTWRPSDERLGILDWNGNQVNLNWMNNDEERPSFNNKFILSEQQPLKPGQRKNRFFPSNKNEAVASTTYKLRSFGTALIFVGVKKSVFIMAACYLKCLGNEPEDYKWSNKFDWKAFELASIETYGENNNWLLYAKKGIICHHGGLHSDVRLPLERLMRNDKPLVIISTSTLGQGVNLGVSSIIFSTIYQANIPVTARDFWNIAGRAGRAFVDHEGKILVAVDSSDSSSLFKNIKKQKTTFPDKYRISKASILKLINEQILSYFNKEKIDNASSGILTLFKLLQTLTLNNGIQFEVLLQLIAENKIEEIGENAKDVDIVLDWIDDTLLALQDLNNPTEDIIDFGWIEDFFRNSLAYIQAKKQIELTEDNLIKLIEARVKGIIQKVGQDKAKWKSIINSGIPLNSDLFVESKMEEIILTLFSFGISENIIDDKIILANSIIKILDKMPLLTEIENTISNSQIELITSKWLKAEHLSSLNDYEGFENVITDLFTFKLPWVFNGIAQKLRAKNMDDDAEIIEELSMLIEIGVPNLKALKIYQSGIRSRVSATELSYYFEDELWNKSIKDYKTELILNKELYKSQVSEVCKEWIELIFQSAKTNIKTIKSIPAFKFGDVYKKTNILIAKEINGKQHLTSPDLSFFEEIGKSKIDFTPVNRISGIFFQYDFEDHIWKMIVENPYIQVN</sequence>
<name>A0ABT6BLY7_9BACT</name>
<keyword evidence="4" id="KW-0067">ATP-binding</keyword>
<dbReference type="InterPro" id="IPR014001">
    <property type="entry name" value="Helicase_ATP-bd"/>
</dbReference>
<reference evidence="7 8" key="1">
    <citation type="submission" date="2023-03" db="EMBL/GenBank/DDBJ databases">
        <title>Genome sequencing of Aquirufa.</title>
        <authorList>
            <person name="Pitt A."/>
            <person name="Hahn M.W."/>
        </authorList>
    </citation>
    <scope>NUCLEOTIDE SEQUENCE [LARGE SCALE GENOMIC DNA]</scope>
    <source>
        <strain evidence="7 8">WAEICH-18A</strain>
    </source>
</reference>
<evidence type="ECO:0000256" key="2">
    <source>
        <dbReference type="ARBA" id="ARBA00022801"/>
    </source>
</evidence>
<dbReference type="Gene3D" id="3.40.50.300">
    <property type="entry name" value="P-loop containing nucleotide triphosphate hydrolases"/>
    <property type="match status" value="2"/>
</dbReference>
<dbReference type="PROSITE" id="PS51194">
    <property type="entry name" value="HELICASE_CTER"/>
    <property type="match status" value="1"/>
</dbReference>
<dbReference type="EMBL" id="JARJOW010000007">
    <property type="protein sequence ID" value="MDF5691491.1"/>
    <property type="molecule type" value="Genomic_DNA"/>
</dbReference>
<feature type="domain" description="Helicase ATP-binding" evidence="5">
    <location>
        <begin position="289"/>
        <end position="463"/>
    </location>
</feature>
<dbReference type="Pfam" id="PF00270">
    <property type="entry name" value="DEAD"/>
    <property type="match status" value="1"/>
</dbReference>
<dbReference type="InterPro" id="IPR001650">
    <property type="entry name" value="Helicase_C-like"/>
</dbReference>
<evidence type="ECO:0000313" key="7">
    <source>
        <dbReference type="EMBL" id="MDF5691491.1"/>
    </source>
</evidence>
<keyword evidence="3 7" id="KW-0347">Helicase</keyword>
<evidence type="ECO:0000313" key="8">
    <source>
        <dbReference type="Proteomes" id="UP001321344"/>
    </source>
</evidence>
<comment type="caution">
    <text evidence="7">The sequence shown here is derived from an EMBL/GenBank/DDBJ whole genome shotgun (WGS) entry which is preliminary data.</text>
</comment>
<dbReference type="PROSITE" id="PS51192">
    <property type="entry name" value="HELICASE_ATP_BIND_1"/>
    <property type="match status" value="1"/>
</dbReference>
<dbReference type="RefSeq" id="WP_276344727.1">
    <property type="nucleotide sequence ID" value="NZ_JARJOW010000007.1"/>
</dbReference>
<dbReference type="InterPro" id="IPR050474">
    <property type="entry name" value="Hel308_SKI2-like"/>
</dbReference>
<evidence type="ECO:0000259" key="5">
    <source>
        <dbReference type="PROSITE" id="PS51192"/>
    </source>
</evidence>
<keyword evidence="1" id="KW-0547">Nucleotide-binding</keyword>
<accession>A0ABT6BLY7</accession>
<gene>
    <name evidence="7" type="ORF">PQG43_11495</name>
</gene>
<dbReference type="PANTHER" id="PTHR47961:SF6">
    <property type="entry name" value="DNA-DIRECTED DNA POLYMERASE"/>
    <property type="match status" value="1"/>
</dbReference>
<dbReference type="SMART" id="SM00490">
    <property type="entry name" value="HELICc"/>
    <property type="match status" value="1"/>
</dbReference>
<organism evidence="7 8">
    <name type="scientific">Aquirufa aurantiipilula</name>
    <dbReference type="NCBI Taxonomy" id="2696561"/>
    <lineage>
        <taxon>Bacteria</taxon>
        <taxon>Pseudomonadati</taxon>
        <taxon>Bacteroidota</taxon>
        <taxon>Cytophagia</taxon>
        <taxon>Cytophagales</taxon>
        <taxon>Flectobacillaceae</taxon>
        <taxon>Aquirufa</taxon>
    </lineage>
</organism>
<keyword evidence="2" id="KW-0378">Hydrolase</keyword>
<dbReference type="InterPro" id="IPR011545">
    <property type="entry name" value="DEAD/DEAH_box_helicase_dom"/>
</dbReference>
<feature type="domain" description="Helicase C-terminal" evidence="6">
    <location>
        <begin position="527"/>
        <end position="716"/>
    </location>
</feature>
<evidence type="ECO:0000256" key="1">
    <source>
        <dbReference type="ARBA" id="ARBA00022741"/>
    </source>
</evidence>
<protein>
    <submittedName>
        <fullName evidence="7">DEAD/DEAH box helicase</fullName>
    </submittedName>
</protein>
<evidence type="ECO:0000256" key="4">
    <source>
        <dbReference type="ARBA" id="ARBA00022840"/>
    </source>
</evidence>
<dbReference type="GO" id="GO:0004386">
    <property type="term" value="F:helicase activity"/>
    <property type="evidence" value="ECO:0007669"/>
    <property type="project" value="UniProtKB-KW"/>
</dbReference>
<dbReference type="SUPFAM" id="SSF52540">
    <property type="entry name" value="P-loop containing nucleoside triphosphate hydrolases"/>
    <property type="match status" value="1"/>
</dbReference>
<dbReference type="SMART" id="SM00487">
    <property type="entry name" value="DEXDc"/>
    <property type="match status" value="1"/>
</dbReference>
<dbReference type="PANTHER" id="PTHR47961">
    <property type="entry name" value="DNA POLYMERASE THETA, PUTATIVE (AFU_ORTHOLOGUE AFUA_1G05260)-RELATED"/>
    <property type="match status" value="1"/>
</dbReference>
<dbReference type="InterPro" id="IPR027417">
    <property type="entry name" value="P-loop_NTPase"/>
</dbReference>
<keyword evidence="8" id="KW-1185">Reference proteome</keyword>
<proteinExistence type="predicted"/>